<gene>
    <name evidence="2" type="primary">LOC107791709</name>
</gene>
<evidence type="ECO:0000256" key="1">
    <source>
        <dbReference type="SAM" id="MobiDB-lite"/>
    </source>
</evidence>
<sequence length="77" mass="8583">MLRAPTPTSHSNQATPEMEQPPPPPPPPQLRSSSSSVFRSHHHHFHPSRPAILDLFNLYLGLKNSGQKSDDSIREPP</sequence>
<feature type="compositionally biased region" description="Pro residues" evidence="1">
    <location>
        <begin position="19"/>
        <end position="29"/>
    </location>
</feature>
<proteinExistence type="predicted"/>
<accession>A0A1S3ZYD9</accession>
<dbReference type="PaxDb" id="4097-A0A1S3ZYD9"/>
<dbReference type="AlphaFoldDB" id="A0A1S3ZYD9"/>
<name>A0A1S3ZYD9_TOBAC</name>
<reference evidence="2" key="1">
    <citation type="submission" date="2025-08" db="UniProtKB">
        <authorList>
            <consortium name="RefSeq"/>
        </authorList>
    </citation>
    <scope>IDENTIFICATION</scope>
</reference>
<feature type="region of interest" description="Disordered" evidence="1">
    <location>
        <begin position="1"/>
        <end position="44"/>
    </location>
</feature>
<organism evidence="2">
    <name type="scientific">Nicotiana tabacum</name>
    <name type="common">Common tobacco</name>
    <dbReference type="NCBI Taxonomy" id="4097"/>
    <lineage>
        <taxon>Eukaryota</taxon>
        <taxon>Viridiplantae</taxon>
        <taxon>Streptophyta</taxon>
        <taxon>Embryophyta</taxon>
        <taxon>Tracheophyta</taxon>
        <taxon>Spermatophyta</taxon>
        <taxon>Magnoliopsida</taxon>
        <taxon>eudicotyledons</taxon>
        <taxon>Gunneridae</taxon>
        <taxon>Pentapetalae</taxon>
        <taxon>asterids</taxon>
        <taxon>lamiids</taxon>
        <taxon>Solanales</taxon>
        <taxon>Solanaceae</taxon>
        <taxon>Nicotianoideae</taxon>
        <taxon>Nicotianeae</taxon>
        <taxon>Nicotiana</taxon>
    </lineage>
</organism>
<feature type="compositionally biased region" description="Polar residues" evidence="1">
    <location>
        <begin position="1"/>
        <end position="15"/>
    </location>
</feature>
<protein>
    <submittedName>
        <fullName evidence="2">Mediator of RNA polymerase II transcription subunit 23-like</fullName>
    </submittedName>
</protein>
<evidence type="ECO:0000313" key="2">
    <source>
        <dbReference type="RefSeq" id="XP_016469311.1"/>
    </source>
</evidence>
<dbReference type="KEGG" id="nta:107791709"/>
<dbReference type="STRING" id="4097.A0A1S3ZYD9"/>
<dbReference type="RefSeq" id="XP_016469311.1">
    <property type="nucleotide sequence ID" value="XM_016613825.1"/>
</dbReference>